<dbReference type="Proteomes" id="UP000272613">
    <property type="component" value="Unassembled WGS sequence"/>
</dbReference>
<comment type="caution">
    <text evidence="5">The sequence shown here is derived from an EMBL/GenBank/DDBJ whole genome shotgun (WGS) entry which is preliminary data.</text>
</comment>
<feature type="region of interest" description="Disordered" evidence="3">
    <location>
        <begin position="1"/>
        <end position="26"/>
    </location>
</feature>
<evidence type="ECO:0000313" key="5">
    <source>
        <dbReference type="EMBL" id="RMS03343.1"/>
    </source>
</evidence>
<evidence type="ECO:0000256" key="1">
    <source>
        <dbReference type="ARBA" id="ARBA00022679"/>
    </source>
</evidence>
<reference evidence="5 6" key="1">
    <citation type="submission" date="2018-08" db="EMBL/GenBank/DDBJ databases">
        <title>Recombination of ecologically and evolutionarily significant loci maintains genetic cohesion in the Pseudomonas syringae species complex.</title>
        <authorList>
            <person name="Dillon M."/>
            <person name="Thakur S."/>
            <person name="Almeida R.N.D."/>
            <person name="Weir B.S."/>
            <person name="Guttman D.S."/>
        </authorList>
    </citation>
    <scope>NUCLEOTIDE SEQUENCE [LARGE SCALE GENOMIC DNA]</scope>
    <source>
        <strain evidence="5 6">ICMP 5019</strain>
    </source>
</reference>
<dbReference type="InterPro" id="IPR000182">
    <property type="entry name" value="GNAT_dom"/>
</dbReference>
<evidence type="ECO:0000256" key="2">
    <source>
        <dbReference type="ARBA" id="ARBA00023315"/>
    </source>
</evidence>
<evidence type="ECO:0000256" key="3">
    <source>
        <dbReference type="SAM" id="MobiDB-lite"/>
    </source>
</evidence>
<dbReference type="GO" id="GO:0016747">
    <property type="term" value="F:acyltransferase activity, transferring groups other than amino-acyl groups"/>
    <property type="evidence" value="ECO:0007669"/>
    <property type="project" value="InterPro"/>
</dbReference>
<gene>
    <name evidence="5" type="ORF">ALP74_100241</name>
</gene>
<keyword evidence="1" id="KW-0808">Transferase</keyword>
<dbReference type="CDD" id="cd04301">
    <property type="entry name" value="NAT_SF"/>
    <property type="match status" value="1"/>
</dbReference>
<dbReference type="SUPFAM" id="SSF55729">
    <property type="entry name" value="Acyl-CoA N-acyltransferases (Nat)"/>
    <property type="match status" value="1"/>
</dbReference>
<dbReference type="EMBL" id="RBSH01000096">
    <property type="protein sequence ID" value="RMS03343.1"/>
    <property type="molecule type" value="Genomic_DNA"/>
</dbReference>
<dbReference type="PROSITE" id="PS51186">
    <property type="entry name" value="GNAT"/>
    <property type="match status" value="1"/>
</dbReference>
<organism evidence="5 6">
    <name type="scientific">Pseudomonas coronafaciens pv. garcae</name>
    <dbReference type="NCBI Taxonomy" id="251653"/>
    <lineage>
        <taxon>Bacteria</taxon>
        <taxon>Pseudomonadati</taxon>
        <taxon>Pseudomonadota</taxon>
        <taxon>Gammaproteobacteria</taxon>
        <taxon>Pseudomonadales</taxon>
        <taxon>Pseudomonadaceae</taxon>
        <taxon>Pseudomonas</taxon>
        <taxon>Pseudomonas coronafaciens</taxon>
    </lineage>
</organism>
<feature type="domain" description="N-acetyltransferase" evidence="4">
    <location>
        <begin position="92"/>
        <end position="225"/>
    </location>
</feature>
<evidence type="ECO:0000259" key="4">
    <source>
        <dbReference type="PROSITE" id="PS51186"/>
    </source>
</evidence>
<dbReference type="InterPro" id="IPR016181">
    <property type="entry name" value="Acyl_CoA_acyltransferase"/>
</dbReference>
<evidence type="ECO:0000313" key="6">
    <source>
        <dbReference type="Proteomes" id="UP000272613"/>
    </source>
</evidence>
<proteinExistence type="predicted"/>
<dbReference type="PANTHER" id="PTHR43800">
    <property type="entry name" value="PEPTIDYL-LYSINE N-ACETYLTRANSFERASE YJAB"/>
    <property type="match status" value="1"/>
</dbReference>
<sequence length="226" mass="26376">MLLRCSGNRRQRVHRPGRRQQRPAWRQDHVPRYRRRRIRPVGRNALTPVKALSKALPLKWQGFFVCWCCLWTTGRAEDGVMQLCAPDVKDYPEMIEVWERSVRATHDFMPDAYVVRLKGLLTQYLDSVTLFCMRNDKHAITGFAGVNRGRLDMLFIAPEYRNQGIGTQLLQHAVNHFGITELDVNEQNPKAFGFYCKQGFEVVSRSEVDGLGQPYPMLRMRLNRRN</sequence>
<keyword evidence="2" id="KW-0012">Acyltransferase</keyword>
<protein>
    <submittedName>
        <fullName evidence="5">Acetyltransferase</fullName>
    </submittedName>
</protein>
<dbReference type="AlphaFoldDB" id="A0AB37QSG4"/>
<feature type="compositionally biased region" description="Basic residues" evidence="3">
    <location>
        <begin position="7"/>
        <end position="21"/>
    </location>
</feature>
<accession>A0AB37QSG4</accession>
<name>A0AB37QSG4_9PSED</name>
<dbReference type="Pfam" id="PF13673">
    <property type="entry name" value="Acetyltransf_10"/>
    <property type="match status" value="1"/>
</dbReference>
<dbReference type="PANTHER" id="PTHR43800:SF1">
    <property type="entry name" value="PEPTIDYL-LYSINE N-ACETYLTRANSFERASE YJAB"/>
    <property type="match status" value="1"/>
</dbReference>
<dbReference type="Gene3D" id="3.40.630.30">
    <property type="match status" value="1"/>
</dbReference>